<accession>A0ABP4F771</accession>
<dbReference type="Proteomes" id="UP001499979">
    <property type="component" value="Unassembled WGS sequence"/>
</dbReference>
<dbReference type="Pfam" id="PF00117">
    <property type="entry name" value="GATase"/>
    <property type="match status" value="1"/>
</dbReference>
<name>A0ABP4F771_9ACTN</name>
<evidence type="ECO:0000313" key="3">
    <source>
        <dbReference type="Proteomes" id="UP001499979"/>
    </source>
</evidence>
<gene>
    <name evidence="2" type="ORF">GCM10009606_41770</name>
</gene>
<keyword evidence="2" id="KW-0315">Glutamine amidotransferase</keyword>
<protein>
    <submittedName>
        <fullName evidence="2">Glutamine amidotransferase</fullName>
    </submittedName>
</protein>
<sequence>MKPFLFLGTRAEDAAADSEYAAVLACSGLDERDVRRHRLEAAALGPVDLADWSGIILGGGPFNSSDPEEVKSAAQKRAEAELRGLAELVLAEDFPFLGACYGIGVLGGLRGGLVDRTYGEPIQATRITLTEAGVVDPLLGALPREFDAFLGHKEAVTRLPAGAERLAGSATCPVQAFRMGRNVYATQFHPELDVEGICLRIDIYRHHGYFDPPEEAERIQAMARRSHVEHPPRLLSRFVELYAC</sequence>
<dbReference type="EMBL" id="BAAAJE010000026">
    <property type="protein sequence ID" value="GAA1159350.1"/>
    <property type="molecule type" value="Genomic_DNA"/>
</dbReference>
<evidence type="ECO:0000259" key="1">
    <source>
        <dbReference type="Pfam" id="PF00117"/>
    </source>
</evidence>
<dbReference type="InterPro" id="IPR017926">
    <property type="entry name" value="GATASE"/>
</dbReference>
<dbReference type="RefSeq" id="WP_343909848.1">
    <property type="nucleotide sequence ID" value="NZ_BAAAJE010000026.1"/>
</dbReference>
<dbReference type="InterPro" id="IPR029062">
    <property type="entry name" value="Class_I_gatase-like"/>
</dbReference>
<evidence type="ECO:0000313" key="2">
    <source>
        <dbReference type="EMBL" id="GAA1159350.1"/>
    </source>
</evidence>
<dbReference type="PROSITE" id="PS51273">
    <property type="entry name" value="GATASE_TYPE_1"/>
    <property type="match status" value="1"/>
</dbReference>
<organism evidence="2 3">
    <name type="scientific">Nocardioides aquiterrae</name>
    <dbReference type="NCBI Taxonomy" id="203799"/>
    <lineage>
        <taxon>Bacteria</taxon>
        <taxon>Bacillati</taxon>
        <taxon>Actinomycetota</taxon>
        <taxon>Actinomycetes</taxon>
        <taxon>Propionibacteriales</taxon>
        <taxon>Nocardioidaceae</taxon>
        <taxon>Nocardioides</taxon>
    </lineage>
</organism>
<keyword evidence="3" id="KW-1185">Reference proteome</keyword>
<reference evidence="3" key="1">
    <citation type="journal article" date="2019" name="Int. J. Syst. Evol. Microbiol.">
        <title>The Global Catalogue of Microorganisms (GCM) 10K type strain sequencing project: providing services to taxonomists for standard genome sequencing and annotation.</title>
        <authorList>
            <consortium name="The Broad Institute Genomics Platform"/>
            <consortium name="The Broad Institute Genome Sequencing Center for Infectious Disease"/>
            <person name="Wu L."/>
            <person name="Ma J."/>
        </authorList>
    </citation>
    <scope>NUCLEOTIDE SEQUENCE [LARGE SCALE GENOMIC DNA]</scope>
    <source>
        <strain evidence="3">JCM 11813</strain>
    </source>
</reference>
<dbReference type="SUPFAM" id="SSF52317">
    <property type="entry name" value="Class I glutamine amidotransferase-like"/>
    <property type="match status" value="1"/>
</dbReference>
<dbReference type="NCBIfam" id="NF005743">
    <property type="entry name" value="PRK07567.1"/>
    <property type="match status" value="1"/>
</dbReference>
<dbReference type="InterPro" id="IPR044992">
    <property type="entry name" value="ChyE-like"/>
</dbReference>
<comment type="caution">
    <text evidence="2">The sequence shown here is derived from an EMBL/GenBank/DDBJ whole genome shotgun (WGS) entry which is preliminary data.</text>
</comment>
<dbReference type="Gene3D" id="3.40.50.880">
    <property type="match status" value="1"/>
</dbReference>
<dbReference type="PANTHER" id="PTHR42695">
    <property type="entry name" value="GLUTAMINE AMIDOTRANSFERASE YLR126C-RELATED"/>
    <property type="match status" value="1"/>
</dbReference>
<dbReference type="CDD" id="cd01741">
    <property type="entry name" value="GATase1_1"/>
    <property type="match status" value="1"/>
</dbReference>
<dbReference type="PANTHER" id="PTHR42695:SF5">
    <property type="entry name" value="GLUTAMINE AMIDOTRANSFERASE YLR126C-RELATED"/>
    <property type="match status" value="1"/>
</dbReference>
<feature type="domain" description="Glutamine amidotransferase" evidence="1">
    <location>
        <begin position="49"/>
        <end position="192"/>
    </location>
</feature>
<proteinExistence type="predicted"/>